<dbReference type="EMBL" id="CH939962">
    <property type="protein sequence ID" value="EDW05433.2"/>
    <property type="molecule type" value="Genomic_DNA"/>
</dbReference>
<feature type="non-terminal residue" evidence="1">
    <location>
        <position position="23"/>
    </location>
</feature>
<dbReference type="AlphaFoldDB" id="B4LB27"/>
<sequence>MVNIAYKSIVKNSNYPRKCPLPK</sequence>
<evidence type="ECO:0000313" key="1">
    <source>
        <dbReference type="EMBL" id="EDW05433.2"/>
    </source>
</evidence>
<keyword evidence="2" id="KW-1185">Reference proteome</keyword>
<dbReference type="InParanoid" id="B4LB27"/>
<name>B4LB27_DROMO</name>
<dbReference type="Proteomes" id="UP000009192">
    <property type="component" value="Unassembled WGS sequence"/>
</dbReference>
<gene>
    <name evidence="1" type="primary">Dmoj\GI21896</name>
    <name evidence="1" type="ORF">Dmoj_GI21896</name>
</gene>
<reference evidence="1 2" key="1">
    <citation type="journal article" date="2007" name="Nature">
        <title>Evolution of genes and genomes on the Drosophila phylogeny.</title>
        <authorList>
            <consortium name="Drosophila 12 Genomes Consortium"/>
            <person name="Clark A.G."/>
            <person name="Eisen M.B."/>
            <person name="Smith D.R."/>
            <person name="Bergman C.M."/>
            <person name="Oliver B."/>
            <person name="Markow T.A."/>
            <person name="Kaufman T.C."/>
            <person name="Kellis M."/>
            <person name="Gelbart W."/>
            <person name="Iyer V.N."/>
            <person name="Pollard D.A."/>
            <person name="Sackton T.B."/>
            <person name="Larracuente A.M."/>
            <person name="Singh N.D."/>
            <person name="Abad J.P."/>
            <person name="Abt D.N."/>
            <person name="Adryan B."/>
            <person name="Aguade M."/>
            <person name="Akashi H."/>
            <person name="Anderson W.W."/>
            <person name="Aquadro C.F."/>
            <person name="Ardell D.H."/>
            <person name="Arguello R."/>
            <person name="Artieri C.G."/>
            <person name="Barbash D.A."/>
            <person name="Barker D."/>
            <person name="Barsanti P."/>
            <person name="Batterham P."/>
            <person name="Batzoglou S."/>
            <person name="Begun D."/>
            <person name="Bhutkar A."/>
            <person name="Blanco E."/>
            <person name="Bosak S.A."/>
            <person name="Bradley R.K."/>
            <person name="Brand A.D."/>
            <person name="Brent M.R."/>
            <person name="Brooks A.N."/>
            <person name="Brown R.H."/>
            <person name="Butlin R.K."/>
            <person name="Caggese C."/>
            <person name="Calvi B.R."/>
            <person name="Bernardo de Carvalho A."/>
            <person name="Caspi A."/>
            <person name="Castrezana S."/>
            <person name="Celniker S.E."/>
            <person name="Chang J.L."/>
            <person name="Chapple C."/>
            <person name="Chatterji S."/>
            <person name="Chinwalla A."/>
            <person name="Civetta A."/>
            <person name="Clifton S.W."/>
            <person name="Comeron J.M."/>
            <person name="Costello J.C."/>
            <person name="Coyne J.A."/>
            <person name="Daub J."/>
            <person name="David R.G."/>
            <person name="Delcher A.L."/>
            <person name="Delehaunty K."/>
            <person name="Do C.B."/>
            <person name="Ebling H."/>
            <person name="Edwards K."/>
            <person name="Eickbush T."/>
            <person name="Evans J.D."/>
            <person name="Filipski A."/>
            <person name="Findeiss S."/>
            <person name="Freyhult E."/>
            <person name="Fulton L."/>
            <person name="Fulton R."/>
            <person name="Garcia A.C."/>
            <person name="Gardiner A."/>
            <person name="Garfield D.A."/>
            <person name="Garvin B.E."/>
            <person name="Gibson G."/>
            <person name="Gilbert D."/>
            <person name="Gnerre S."/>
            <person name="Godfrey J."/>
            <person name="Good R."/>
            <person name="Gotea V."/>
            <person name="Gravely B."/>
            <person name="Greenberg A.J."/>
            <person name="Griffiths-Jones S."/>
            <person name="Gross S."/>
            <person name="Guigo R."/>
            <person name="Gustafson E.A."/>
            <person name="Haerty W."/>
            <person name="Hahn M.W."/>
            <person name="Halligan D.L."/>
            <person name="Halpern A.L."/>
            <person name="Halter G.M."/>
            <person name="Han M.V."/>
            <person name="Heger A."/>
            <person name="Hillier L."/>
            <person name="Hinrichs A.S."/>
            <person name="Holmes I."/>
            <person name="Hoskins R.A."/>
            <person name="Hubisz M.J."/>
            <person name="Hultmark D."/>
            <person name="Huntley M.A."/>
            <person name="Jaffe D.B."/>
            <person name="Jagadeeshan S."/>
            <person name="Jeck W.R."/>
            <person name="Johnson J."/>
            <person name="Jones C.D."/>
            <person name="Jordan W.C."/>
            <person name="Karpen G.H."/>
            <person name="Kataoka E."/>
            <person name="Keightley P.D."/>
            <person name="Kheradpour P."/>
            <person name="Kirkness E.F."/>
            <person name="Koerich L.B."/>
            <person name="Kristiansen K."/>
            <person name="Kudrna D."/>
            <person name="Kulathinal R.J."/>
            <person name="Kumar S."/>
            <person name="Kwok R."/>
            <person name="Lander E."/>
            <person name="Langley C.H."/>
            <person name="Lapoint R."/>
            <person name="Lazzaro B.P."/>
            <person name="Lee S.J."/>
            <person name="Levesque L."/>
            <person name="Li R."/>
            <person name="Lin C.F."/>
            <person name="Lin M.F."/>
            <person name="Lindblad-Toh K."/>
            <person name="Llopart A."/>
            <person name="Long M."/>
            <person name="Low L."/>
            <person name="Lozovsky E."/>
            <person name="Lu J."/>
            <person name="Luo M."/>
            <person name="Machado C.A."/>
            <person name="Makalowski W."/>
            <person name="Marzo M."/>
            <person name="Matsuda M."/>
            <person name="Matzkin L."/>
            <person name="McAllister B."/>
            <person name="McBride C.S."/>
            <person name="McKernan B."/>
            <person name="McKernan K."/>
            <person name="Mendez-Lago M."/>
            <person name="Minx P."/>
            <person name="Mollenhauer M.U."/>
            <person name="Montooth K."/>
            <person name="Mount S.M."/>
            <person name="Mu X."/>
            <person name="Myers E."/>
            <person name="Negre B."/>
            <person name="Newfeld S."/>
            <person name="Nielsen R."/>
            <person name="Noor M.A."/>
            <person name="O'Grady P."/>
            <person name="Pachter L."/>
            <person name="Papaceit M."/>
            <person name="Parisi M.J."/>
            <person name="Parisi M."/>
            <person name="Parts L."/>
            <person name="Pedersen J.S."/>
            <person name="Pesole G."/>
            <person name="Phillippy A.M."/>
            <person name="Ponting C.P."/>
            <person name="Pop M."/>
            <person name="Porcelli D."/>
            <person name="Powell J.R."/>
            <person name="Prohaska S."/>
            <person name="Pruitt K."/>
            <person name="Puig M."/>
            <person name="Quesneville H."/>
            <person name="Ram K.R."/>
            <person name="Rand D."/>
            <person name="Rasmussen M.D."/>
            <person name="Reed L.K."/>
            <person name="Reenan R."/>
            <person name="Reily A."/>
            <person name="Remington K.A."/>
            <person name="Rieger T.T."/>
            <person name="Ritchie M.G."/>
            <person name="Robin C."/>
            <person name="Rogers Y.H."/>
            <person name="Rohde C."/>
            <person name="Rozas J."/>
            <person name="Rubenfield M.J."/>
            <person name="Ruiz A."/>
            <person name="Russo S."/>
            <person name="Salzberg S.L."/>
            <person name="Sanchez-Gracia A."/>
            <person name="Saranga D.J."/>
            <person name="Sato H."/>
            <person name="Schaeffer S.W."/>
            <person name="Schatz M.C."/>
            <person name="Schlenke T."/>
            <person name="Schwartz R."/>
            <person name="Segarra C."/>
            <person name="Singh R.S."/>
            <person name="Sirot L."/>
            <person name="Sirota M."/>
            <person name="Sisneros N.B."/>
            <person name="Smith C.D."/>
            <person name="Smith T.F."/>
            <person name="Spieth J."/>
            <person name="Stage D.E."/>
            <person name="Stark A."/>
            <person name="Stephan W."/>
            <person name="Strausberg R.L."/>
            <person name="Strempel S."/>
            <person name="Sturgill D."/>
            <person name="Sutton G."/>
            <person name="Sutton G.G."/>
            <person name="Tao W."/>
            <person name="Teichmann S."/>
            <person name="Tobari Y.N."/>
            <person name="Tomimura Y."/>
            <person name="Tsolas J.M."/>
            <person name="Valente V.L."/>
            <person name="Venter E."/>
            <person name="Venter J.C."/>
            <person name="Vicario S."/>
            <person name="Vieira F.G."/>
            <person name="Vilella A.J."/>
            <person name="Villasante A."/>
            <person name="Walenz B."/>
            <person name="Wang J."/>
            <person name="Wasserman M."/>
            <person name="Watts T."/>
            <person name="Wilson D."/>
            <person name="Wilson R.K."/>
            <person name="Wing R.A."/>
            <person name="Wolfner M.F."/>
            <person name="Wong A."/>
            <person name="Wong G.K."/>
            <person name="Wu C.I."/>
            <person name="Wu G."/>
            <person name="Yamamoto D."/>
            <person name="Yang H.P."/>
            <person name="Yang S.P."/>
            <person name="Yorke J.A."/>
            <person name="Yoshida K."/>
            <person name="Zdobnov E."/>
            <person name="Zhang P."/>
            <person name="Zhang Y."/>
            <person name="Zimin A.V."/>
            <person name="Baldwin J."/>
            <person name="Abdouelleil A."/>
            <person name="Abdulkadir J."/>
            <person name="Abebe A."/>
            <person name="Abera B."/>
            <person name="Abreu J."/>
            <person name="Acer S.C."/>
            <person name="Aftuck L."/>
            <person name="Alexander A."/>
            <person name="An P."/>
            <person name="Anderson E."/>
            <person name="Anderson S."/>
            <person name="Arachi H."/>
            <person name="Azer M."/>
            <person name="Bachantsang P."/>
            <person name="Barry A."/>
            <person name="Bayul T."/>
            <person name="Berlin A."/>
            <person name="Bessette D."/>
            <person name="Bloom T."/>
            <person name="Blye J."/>
            <person name="Boguslavskiy L."/>
            <person name="Bonnet C."/>
            <person name="Boukhgalter B."/>
            <person name="Bourzgui I."/>
            <person name="Brown A."/>
            <person name="Cahill P."/>
            <person name="Channer S."/>
            <person name="Cheshatsang Y."/>
            <person name="Chuda L."/>
            <person name="Citroen M."/>
            <person name="Collymore A."/>
            <person name="Cooke P."/>
            <person name="Costello M."/>
            <person name="D'Aco K."/>
            <person name="Daza R."/>
            <person name="De Haan G."/>
            <person name="DeGray S."/>
            <person name="DeMaso C."/>
            <person name="Dhargay N."/>
            <person name="Dooley K."/>
            <person name="Dooley E."/>
            <person name="Doricent M."/>
            <person name="Dorje P."/>
            <person name="Dorjee K."/>
            <person name="Dupes A."/>
            <person name="Elong R."/>
            <person name="Falk J."/>
            <person name="Farina A."/>
            <person name="Faro S."/>
            <person name="Ferguson D."/>
            <person name="Fisher S."/>
            <person name="Foley C.D."/>
            <person name="Franke A."/>
            <person name="Friedrich D."/>
            <person name="Gadbois L."/>
            <person name="Gearin G."/>
            <person name="Gearin C.R."/>
            <person name="Giannoukos G."/>
            <person name="Goode T."/>
            <person name="Graham J."/>
            <person name="Grandbois E."/>
            <person name="Grewal S."/>
            <person name="Gyaltsen K."/>
            <person name="Hafez N."/>
            <person name="Hagos B."/>
            <person name="Hall J."/>
            <person name="Henson C."/>
            <person name="Hollinger A."/>
            <person name="Honan T."/>
            <person name="Huard M.D."/>
            <person name="Hughes L."/>
            <person name="Hurhula B."/>
            <person name="Husby M.E."/>
            <person name="Kamat A."/>
            <person name="Kanga B."/>
            <person name="Kashin S."/>
            <person name="Khazanovich D."/>
            <person name="Kisner P."/>
            <person name="Lance K."/>
            <person name="Lara M."/>
            <person name="Lee W."/>
            <person name="Lennon N."/>
            <person name="Letendre F."/>
            <person name="LeVine R."/>
            <person name="Lipovsky A."/>
            <person name="Liu X."/>
            <person name="Liu J."/>
            <person name="Liu S."/>
            <person name="Lokyitsang T."/>
            <person name="Lokyitsang Y."/>
            <person name="Lubonja R."/>
            <person name="Lui A."/>
            <person name="MacDonald P."/>
            <person name="Magnisalis V."/>
            <person name="Maru K."/>
            <person name="Matthews C."/>
            <person name="McCusker W."/>
            <person name="McDonough S."/>
            <person name="Mehta T."/>
            <person name="Meldrim J."/>
            <person name="Meneus L."/>
            <person name="Mihai O."/>
            <person name="Mihalev A."/>
            <person name="Mihova T."/>
            <person name="Mittelman R."/>
            <person name="Mlenga V."/>
            <person name="Montmayeur A."/>
            <person name="Mulrain L."/>
            <person name="Navidi A."/>
            <person name="Naylor J."/>
            <person name="Negash T."/>
            <person name="Nguyen T."/>
            <person name="Nguyen N."/>
            <person name="Nicol R."/>
            <person name="Norbu C."/>
            <person name="Norbu N."/>
            <person name="Novod N."/>
            <person name="O'Neill B."/>
            <person name="Osman S."/>
            <person name="Markiewicz E."/>
            <person name="Oyono O.L."/>
            <person name="Patti C."/>
            <person name="Phunkhang P."/>
            <person name="Pierre F."/>
            <person name="Priest M."/>
            <person name="Raghuraman S."/>
            <person name="Rege F."/>
            <person name="Reyes R."/>
            <person name="Rise C."/>
            <person name="Rogov P."/>
            <person name="Ross K."/>
            <person name="Ryan E."/>
            <person name="Settipalli S."/>
            <person name="Shea T."/>
            <person name="Sherpa N."/>
            <person name="Shi L."/>
            <person name="Shih D."/>
            <person name="Sparrow T."/>
            <person name="Spaulding J."/>
            <person name="Stalker J."/>
            <person name="Stange-Thomann N."/>
            <person name="Stavropoulos S."/>
            <person name="Stone C."/>
            <person name="Strader C."/>
            <person name="Tesfaye S."/>
            <person name="Thomson T."/>
            <person name="Thoulutsang Y."/>
            <person name="Thoulutsang D."/>
            <person name="Topham K."/>
            <person name="Topping I."/>
            <person name="Tsamla T."/>
            <person name="Vassiliev H."/>
            <person name="Vo A."/>
            <person name="Wangchuk T."/>
            <person name="Wangdi T."/>
            <person name="Weiand M."/>
            <person name="Wilkinson J."/>
            <person name="Wilson A."/>
            <person name="Yadav S."/>
            <person name="Young G."/>
            <person name="Yu Q."/>
            <person name="Zembek L."/>
            <person name="Zhong D."/>
            <person name="Zimmer A."/>
            <person name="Zwirko Z."/>
            <person name="Jaffe D.B."/>
            <person name="Alvarez P."/>
            <person name="Brockman W."/>
            <person name="Butler J."/>
            <person name="Chin C."/>
            <person name="Gnerre S."/>
            <person name="Grabherr M."/>
            <person name="Kleber M."/>
            <person name="Mauceli E."/>
            <person name="MacCallum I."/>
        </authorList>
    </citation>
    <scope>NUCLEOTIDE SEQUENCE [LARGE SCALE GENOMIC DNA]</scope>
    <source>
        <strain evidence="2">Tucson 15081-1352.22</strain>
    </source>
</reference>
<protein>
    <submittedName>
        <fullName evidence="1">Uncharacterized protein</fullName>
    </submittedName>
</protein>
<proteinExistence type="predicted"/>
<organism evidence="1 2">
    <name type="scientific">Drosophila mojavensis</name>
    <name type="common">Fruit fly</name>
    <dbReference type="NCBI Taxonomy" id="7230"/>
    <lineage>
        <taxon>Eukaryota</taxon>
        <taxon>Metazoa</taxon>
        <taxon>Ecdysozoa</taxon>
        <taxon>Arthropoda</taxon>
        <taxon>Hexapoda</taxon>
        <taxon>Insecta</taxon>
        <taxon>Pterygota</taxon>
        <taxon>Neoptera</taxon>
        <taxon>Endopterygota</taxon>
        <taxon>Diptera</taxon>
        <taxon>Brachycera</taxon>
        <taxon>Muscomorpha</taxon>
        <taxon>Ephydroidea</taxon>
        <taxon>Drosophilidae</taxon>
        <taxon>Drosophila</taxon>
    </lineage>
</organism>
<dbReference type="KEGG" id="dmo:Dmoj_GI21896"/>
<evidence type="ECO:0000313" key="2">
    <source>
        <dbReference type="Proteomes" id="UP000009192"/>
    </source>
</evidence>
<dbReference type="HOGENOM" id="CLU_3126544_0_0_1"/>
<accession>B4LB27</accession>